<reference evidence="3" key="2">
    <citation type="submission" date="2015-01" db="EMBL/GenBank/DDBJ databases">
        <title>Evolutionary Origins and Diversification of the Mycorrhizal Mutualists.</title>
        <authorList>
            <consortium name="DOE Joint Genome Institute"/>
            <consortium name="Mycorrhizal Genomics Consortium"/>
            <person name="Kohler A."/>
            <person name="Kuo A."/>
            <person name="Nagy L.G."/>
            <person name="Floudas D."/>
            <person name="Copeland A."/>
            <person name="Barry K.W."/>
            <person name="Cichocki N."/>
            <person name="Veneault-Fourrey C."/>
            <person name="LaButti K."/>
            <person name="Lindquist E.A."/>
            <person name="Lipzen A."/>
            <person name="Lundell T."/>
            <person name="Morin E."/>
            <person name="Murat C."/>
            <person name="Riley R."/>
            <person name="Ohm R."/>
            <person name="Sun H."/>
            <person name="Tunlid A."/>
            <person name="Henrissat B."/>
            <person name="Grigoriev I.V."/>
            <person name="Hibbett D.S."/>
            <person name="Martin F."/>
        </authorList>
    </citation>
    <scope>NUCLEOTIDE SEQUENCE [LARGE SCALE GENOMIC DNA]</scope>
    <source>
        <strain evidence="3">LaAM-08-1</strain>
    </source>
</reference>
<reference evidence="2 3" key="1">
    <citation type="submission" date="2014-04" db="EMBL/GenBank/DDBJ databases">
        <authorList>
            <consortium name="DOE Joint Genome Institute"/>
            <person name="Kuo A."/>
            <person name="Kohler A."/>
            <person name="Nagy L.G."/>
            <person name="Floudas D."/>
            <person name="Copeland A."/>
            <person name="Barry K.W."/>
            <person name="Cichocki N."/>
            <person name="Veneault-Fourrey C."/>
            <person name="LaButti K."/>
            <person name="Lindquist E.A."/>
            <person name="Lipzen A."/>
            <person name="Lundell T."/>
            <person name="Morin E."/>
            <person name="Murat C."/>
            <person name="Sun H."/>
            <person name="Tunlid A."/>
            <person name="Henrissat B."/>
            <person name="Grigoriev I.V."/>
            <person name="Hibbett D.S."/>
            <person name="Martin F."/>
            <person name="Nordberg H.P."/>
            <person name="Cantor M.N."/>
            <person name="Hua S.X."/>
        </authorList>
    </citation>
    <scope>NUCLEOTIDE SEQUENCE [LARGE SCALE GENOMIC DNA]</scope>
    <source>
        <strain evidence="2 3">LaAM-08-1</strain>
    </source>
</reference>
<organism evidence="2 3">
    <name type="scientific">Laccaria amethystina LaAM-08-1</name>
    <dbReference type="NCBI Taxonomy" id="1095629"/>
    <lineage>
        <taxon>Eukaryota</taxon>
        <taxon>Fungi</taxon>
        <taxon>Dikarya</taxon>
        <taxon>Basidiomycota</taxon>
        <taxon>Agaricomycotina</taxon>
        <taxon>Agaricomycetes</taxon>
        <taxon>Agaricomycetidae</taxon>
        <taxon>Agaricales</taxon>
        <taxon>Agaricineae</taxon>
        <taxon>Hydnangiaceae</taxon>
        <taxon>Laccaria</taxon>
    </lineage>
</organism>
<name>A0A0C9WSI7_9AGAR</name>
<dbReference type="Proteomes" id="UP000054477">
    <property type="component" value="Unassembled WGS sequence"/>
</dbReference>
<proteinExistence type="predicted"/>
<evidence type="ECO:0000313" key="2">
    <source>
        <dbReference type="EMBL" id="KIJ94680.1"/>
    </source>
</evidence>
<protein>
    <submittedName>
        <fullName evidence="2">Uncharacterized protein</fullName>
    </submittedName>
</protein>
<evidence type="ECO:0000256" key="1">
    <source>
        <dbReference type="SAM" id="MobiDB-lite"/>
    </source>
</evidence>
<accession>A0A0C9WSI7</accession>
<dbReference type="EMBL" id="KN838783">
    <property type="protein sequence ID" value="KIJ94680.1"/>
    <property type="molecule type" value="Genomic_DNA"/>
</dbReference>
<sequence length="73" mass="7933">MSMAGSKECSKAKRALWLFEAILLGRINPTPSQPQVQCRDSRMNPFPLTSLMSTTDDNNLPSVLPSSASTPLP</sequence>
<keyword evidence="3" id="KW-1185">Reference proteome</keyword>
<feature type="region of interest" description="Disordered" evidence="1">
    <location>
        <begin position="28"/>
        <end position="73"/>
    </location>
</feature>
<evidence type="ECO:0000313" key="3">
    <source>
        <dbReference type="Proteomes" id="UP000054477"/>
    </source>
</evidence>
<feature type="compositionally biased region" description="Polar residues" evidence="1">
    <location>
        <begin position="29"/>
        <end position="38"/>
    </location>
</feature>
<feature type="compositionally biased region" description="Polar residues" evidence="1">
    <location>
        <begin position="50"/>
        <end position="73"/>
    </location>
</feature>
<dbReference type="HOGENOM" id="CLU_2705192_0_0_1"/>
<gene>
    <name evidence="2" type="ORF">K443DRAFT_683583</name>
</gene>
<dbReference type="AlphaFoldDB" id="A0A0C9WSI7"/>